<dbReference type="Pfam" id="PF00126">
    <property type="entry name" value="HTH_1"/>
    <property type="match status" value="1"/>
</dbReference>
<feature type="domain" description="HTH lysR-type" evidence="5">
    <location>
        <begin position="1"/>
        <end position="59"/>
    </location>
</feature>
<dbReference type="PRINTS" id="PR00039">
    <property type="entry name" value="HTHLYSR"/>
</dbReference>
<keyword evidence="7" id="KW-1185">Reference proteome</keyword>
<keyword evidence="4" id="KW-0804">Transcription</keyword>
<dbReference type="InterPro" id="IPR058163">
    <property type="entry name" value="LysR-type_TF_proteobact-type"/>
</dbReference>
<keyword evidence="3" id="KW-0238">DNA-binding</keyword>
<evidence type="ECO:0000256" key="2">
    <source>
        <dbReference type="ARBA" id="ARBA00023015"/>
    </source>
</evidence>
<dbReference type="SUPFAM" id="SSF46785">
    <property type="entry name" value="Winged helix' DNA-binding domain"/>
    <property type="match status" value="1"/>
</dbReference>
<dbReference type="SUPFAM" id="SSF53850">
    <property type="entry name" value="Periplasmic binding protein-like II"/>
    <property type="match status" value="1"/>
</dbReference>
<comment type="similarity">
    <text evidence="1">Belongs to the LysR transcriptional regulatory family.</text>
</comment>
<dbReference type="PROSITE" id="PS50931">
    <property type="entry name" value="HTH_LYSR"/>
    <property type="match status" value="1"/>
</dbReference>
<dbReference type="RefSeq" id="WP_243478674.1">
    <property type="nucleotide sequence ID" value="NZ_CP063982.1"/>
</dbReference>
<dbReference type="Pfam" id="PF03466">
    <property type="entry name" value="LysR_substrate"/>
    <property type="match status" value="1"/>
</dbReference>
<dbReference type="PANTHER" id="PTHR30537:SF5">
    <property type="entry name" value="HTH-TYPE TRANSCRIPTIONAL ACTIVATOR TTDR-RELATED"/>
    <property type="match status" value="1"/>
</dbReference>
<dbReference type="Proteomes" id="UP000831607">
    <property type="component" value="Chromosome"/>
</dbReference>
<evidence type="ECO:0000256" key="4">
    <source>
        <dbReference type="ARBA" id="ARBA00023163"/>
    </source>
</evidence>
<evidence type="ECO:0000313" key="6">
    <source>
        <dbReference type="EMBL" id="UOD50272.1"/>
    </source>
</evidence>
<sequence length="302" mass="33854">MDRIEAMQAFVAVVEAGSFVAAANKLQLSKAVVSRQVALLEDELGTRLLHRTTRRVSLTSDGDLFFGRSRELLQQWQEVTDEVSHRTVQARGTLRVNVPFSYGVMYLAPLWPVFMQKHPEVLLEITLSDRVADLVDEGFDLAVRIGQLPSSSLVSRRLASMRLKVCAAPSYVKNHGRPNRPTDLAAHRILAYSLLSTGDTWTLSMKAEPQKREVVDVKPVMRSNNGDTCTQAAIAGQGIVLQPDFMVQKHIDHGELLELLPTWQAEEFGIYAVFPTRRHLPAKVRLMIDFLVTHLISHKPGR</sequence>
<proteinExistence type="inferred from homology"/>
<dbReference type="InterPro" id="IPR000847">
    <property type="entry name" value="LysR_HTH_N"/>
</dbReference>
<name>A0ABY4AMG1_9BURK</name>
<accession>A0ABY4AMG1</accession>
<protein>
    <submittedName>
        <fullName evidence="6">LysR family transcriptional regulator</fullName>
    </submittedName>
</protein>
<dbReference type="Gene3D" id="1.10.10.10">
    <property type="entry name" value="Winged helix-like DNA-binding domain superfamily/Winged helix DNA-binding domain"/>
    <property type="match status" value="1"/>
</dbReference>
<keyword evidence="2" id="KW-0805">Transcription regulation</keyword>
<evidence type="ECO:0000259" key="5">
    <source>
        <dbReference type="PROSITE" id="PS50931"/>
    </source>
</evidence>
<evidence type="ECO:0000313" key="7">
    <source>
        <dbReference type="Proteomes" id="UP000831607"/>
    </source>
</evidence>
<dbReference type="EMBL" id="CP063982">
    <property type="protein sequence ID" value="UOD50272.1"/>
    <property type="molecule type" value="Genomic_DNA"/>
</dbReference>
<evidence type="ECO:0000256" key="3">
    <source>
        <dbReference type="ARBA" id="ARBA00023125"/>
    </source>
</evidence>
<reference evidence="6 7" key="1">
    <citation type="submission" date="2020-11" db="EMBL/GenBank/DDBJ databases">
        <title>Algicoccus daihaiensis sp.nov., isolated from Daihai Lake in Inner Mongolia.</title>
        <authorList>
            <person name="Kai J."/>
        </authorList>
    </citation>
    <scope>NUCLEOTIDE SEQUENCE [LARGE SCALE GENOMIC DNA]</scope>
    <source>
        <strain evidence="7">f23</strain>
    </source>
</reference>
<dbReference type="InterPro" id="IPR005119">
    <property type="entry name" value="LysR_subst-bd"/>
</dbReference>
<dbReference type="PANTHER" id="PTHR30537">
    <property type="entry name" value="HTH-TYPE TRANSCRIPTIONAL REGULATOR"/>
    <property type="match status" value="1"/>
</dbReference>
<dbReference type="CDD" id="cd08422">
    <property type="entry name" value="PBP2_CrgA_like"/>
    <property type="match status" value="1"/>
</dbReference>
<dbReference type="InterPro" id="IPR036390">
    <property type="entry name" value="WH_DNA-bd_sf"/>
</dbReference>
<dbReference type="Gene3D" id="3.40.190.290">
    <property type="match status" value="1"/>
</dbReference>
<evidence type="ECO:0000256" key="1">
    <source>
        <dbReference type="ARBA" id="ARBA00009437"/>
    </source>
</evidence>
<gene>
    <name evidence="6" type="ORF">DHf2319_12705</name>
</gene>
<organism evidence="6 7">
    <name type="scientific">Orrella daihaiensis</name>
    <dbReference type="NCBI Taxonomy" id="2782176"/>
    <lineage>
        <taxon>Bacteria</taxon>
        <taxon>Pseudomonadati</taxon>
        <taxon>Pseudomonadota</taxon>
        <taxon>Betaproteobacteria</taxon>
        <taxon>Burkholderiales</taxon>
        <taxon>Alcaligenaceae</taxon>
        <taxon>Orrella</taxon>
    </lineage>
</organism>
<dbReference type="InterPro" id="IPR036388">
    <property type="entry name" value="WH-like_DNA-bd_sf"/>
</dbReference>